<name>X1E4R4_9ZZZZ</name>
<comment type="caution">
    <text evidence="2">The sequence shown here is derived from an EMBL/GenBank/DDBJ whole genome shotgun (WGS) entry which is preliminary data.</text>
</comment>
<gene>
    <name evidence="2" type="ORF">S01H4_42051</name>
</gene>
<evidence type="ECO:0000259" key="1">
    <source>
        <dbReference type="Pfam" id="PF01541"/>
    </source>
</evidence>
<evidence type="ECO:0000313" key="2">
    <source>
        <dbReference type="EMBL" id="GAH03658.1"/>
    </source>
</evidence>
<accession>X1E4R4</accession>
<dbReference type="SUPFAM" id="SSF82771">
    <property type="entry name" value="GIY-YIG endonuclease"/>
    <property type="match status" value="1"/>
</dbReference>
<dbReference type="AlphaFoldDB" id="X1E4R4"/>
<dbReference type="InterPro" id="IPR000305">
    <property type="entry name" value="GIY-YIG_endonuc"/>
</dbReference>
<protein>
    <recommendedName>
        <fullName evidence="1">GIY-YIG domain-containing protein</fullName>
    </recommendedName>
</protein>
<dbReference type="InterPro" id="IPR035901">
    <property type="entry name" value="GIY-YIG_endonuc_sf"/>
</dbReference>
<feature type="domain" description="GIY-YIG" evidence="1">
    <location>
        <begin position="1"/>
        <end position="28"/>
    </location>
</feature>
<dbReference type="EMBL" id="BART01023051">
    <property type="protein sequence ID" value="GAH03658.1"/>
    <property type="molecule type" value="Genomic_DNA"/>
</dbReference>
<feature type="non-terminal residue" evidence="2">
    <location>
        <position position="52"/>
    </location>
</feature>
<organism evidence="2">
    <name type="scientific">marine sediment metagenome</name>
    <dbReference type="NCBI Taxonomy" id="412755"/>
    <lineage>
        <taxon>unclassified sequences</taxon>
        <taxon>metagenomes</taxon>
        <taxon>ecological metagenomes</taxon>
    </lineage>
</organism>
<proteinExistence type="predicted"/>
<dbReference type="Pfam" id="PF01541">
    <property type="entry name" value="GIY-YIG"/>
    <property type="match status" value="1"/>
</dbReference>
<reference evidence="2" key="1">
    <citation type="journal article" date="2014" name="Front. Microbiol.">
        <title>High frequency of phylogenetically diverse reductive dehalogenase-homologous genes in deep subseafloor sedimentary metagenomes.</title>
        <authorList>
            <person name="Kawai M."/>
            <person name="Futagami T."/>
            <person name="Toyoda A."/>
            <person name="Takaki Y."/>
            <person name="Nishi S."/>
            <person name="Hori S."/>
            <person name="Arai W."/>
            <person name="Tsubouchi T."/>
            <person name="Morono Y."/>
            <person name="Uchiyama I."/>
            <person name="Ito T."/>
            <person name="Fujiyama A."/>
            <person name="Inagaki F."/>
            <person name="Takami H."/>
        </authorList>
    </citation>
    <scope>NUCLEOTIDE SEQUENCE</scope>
    <source>
        <strain evidence="2">Expedition CK06-06</strain>
    </source>
</reference>
<dbReference type="Gene3D" id="3.40.1440.10">
    <property type="entry name" value="GIY-YIG endonuclease"/>
    <property type="match status" value="1"/>
</dbReference>
<sequence>MYYVYVLRSKSDNRFYTGFTSDLLRRLEEILYINFEDERLMELKSTDLDTII</sequence>